<feature type="domain" description="Glycosyltransferase 2-like" evidence="2">
    <location>
        <begin position="7"/>
        <end position="159"/>
    </location>
</feature>
<dbReference type="InterPro" id="IPR001173">
    <property type="entry name" value="Glyco_trans_2-like"/>
</dbReference>
<dbReference type="InterPro" id="IPR050256">
    <property type="entry name" value="Glycosyltransferase_2"/>
</dbReference>
<keyword evidence="1" id="KW-1133">Transmembrane helix</keyword>
<feature type="transmembrane region" description="Helical" evidence="1">
    <location>
        <begin position="269"/>
        <end position="295"/>
    </location>
</feature>
<keyword evidence="4" id="KW-1185">Reference proteome</keyword>
<keyword evidence="1" id="KW-0812">Transmembrane</keyword>
<protein>
    <submittedName>
        <fullName evidence="3">Glycosyltransferase</fullName>
    </submittedName>
</protein>
<proteinExistence type="predicted"/>
<evidence type="ECO:0000313" key="4">
    <source>
        <dbReference type="Proteomes" id="UP000197446"/>
    </source>
</evidence>
<gene>
    <name evidence="3" type="ORF">CDO81_07680</name>
</gene>
<dbReference type="PANTHER" id="PTHR48090">
    <property type="entry name" value="UNDECAPRENYL-PHOSPHATE 4-DEOXY-4-FORMAMIDO-L-ARABINOSE TRANSFERASE-RELATED"/>
    <property type="match status" value="1"/>
</dbReference>
<evidence type="ECO:0000313" key="3">
    <source>
        <dbReference type="EMBL" id="OWR04459.1"/>
    </source>
</evidence>
<keyword evidence="1" id="KW-0472">Membrane</keyword>
<organism evidence="3 4">
    <name type="scientific">Roseateles puraquae</name>
    <dbReference type="NCBI Taxonomy" id="431059"/>
    <lineage>
        <taxon>Bacteria</taxon>
        <taxon>Pseudomonadati</taxon>
        <taxon>Pseudomonadota</taxon>
        <taxon>Betaproteobacteria</taxon>
        <taxon>Burkholderiales</taxon>
        <taxon>Sphaerotilaceae</taxon>
        <taxon>Roseateles</taxon>
    </lineage>
</organism>
<accession>A0A254N8W0</accession>
<comment type="caution">
    <text evidence="3">The sequence shown here is derived from an EMBL/GenBank/DDBJ whole genome shotgun (WGS) entry which is preliminary data.</text>
</comment>
<dbReference type="GO" id="GO:0005886">
    <property type="term" value="C:plasma membrane"/>
    <property type="evidence" value="ECO:0007669"/>
    <property type="project" value="TreeGrafter"/>
</dbReference>
<dbReference type="GO" id="GO:0016740">
    <property type="term" value="F:transferase activity"/>
    <property type="evidence" value="ECO:0007669"/>
    <property type="project" value="UniProtKB-KW"/>
</dbReference>
<dbReference type="PANTHER" id="PTHR48090:SF8">
    <property type="entry name" value="GLYCOSYLTRANSFERASE CSBB-RELATED"/>
    <property type="match status" value="1"/>
</dbReference>
<name>A0A254N8W0_9BURK</name>
<dbReference type="InterPro" id="IPR029044">
    <property type="entry name" value="Nucleotide-diphossugar_trans"/>
</dbReference>
<dbReference type="OrthoDB" id="9811884at2"/>
<dbReference type="EMBL" id="NISI01000002">
    <property type="protein sequence ID" value="OWR04459.1"/>
    <property type="molecule type" value="Genomic_DNA"/>
</dbReference>
<evidence type="ECO:0000256" key="1">
    <source>
        <dbReference type="SAM" id="Phobius"/>
    </source>
</evidence>
<dbReference type="SUPFAM" id="SSF53448">
    <property type="entry name" value="Nucleotide-diphospho-sugar transferases"/>
    <property type="match status" value="1"/>
</dbReference>
<dbReference type="Gene3D" id="3.90.550.10">
    <property type="entry name" value="Spore Coat Polysaccharide Biosynthesis Protein SpsA, Chain A"/>
    <property type="match status" value="1"/>
</dbReference>
<reference evidence="3 4" key="1">
    <citation type="journal article" date="2007" name="Int. J. Syst. Evol. Microbiol.">
        <title>Description of Pelomonas aquatica sp. nov. and Pelomonas puraquae sp. nov., isolated from industrial and haemodialysis water.</title>
        <authorList>
            <person name="Gomila M."/>
            <person name="Bowien B."/>
            <person name="Falsen E."/>
            <person name="Moore E.R."/>
            <person name="Lalucat J."/>
        </authorList>
    </citation>
    <scope>NUCLEOTIDE SEQUENCE [LARGE SCALE GENOMIC DNA]</scope>
    <source>
        <strain evidence="3 4">CCUG 52769</strain>
    </source>
</reference>
<evidence type="ECO:0000259" key="2">
    <source>
        <dbReference type="Pfam" id="PF00535"/>
    </source>
</evidence>
<dbReference type="CDD" id="cd04187">
    <property type="entry name" value="DPM1_like_bac"/>
    <property type="match status" value="1"/>
</dbReference>
<keyword evidence="3" id="KW-0808">Transferase</keyword>
<dbReference type="Proteomes" id="UP000197446">
    <property type="component" value="Unassembled WGS sequence"/>
</dbReference>
<feature type="transmembrane region" description="Helical" evidence="1">
    <location>
        <begin position="237"/>
        <end position="257"/>
    </location>
</feature>
<dbReference type="Pfam" id="PF00535">
    <property type="entry name" value="Glycos_transf_2"/>
    <property type="match status" value="1"/>
</dbReference>
<sequence>MLTATFSLVIPVYMNEGSIPDLLRAIAALADGMRQRWGIALEAVFVVDGSPDRSFAMLSERLPHVGFKSQLHLHARNFGSFAAIRTGLGVGEGQFFGVMAADLQEPPELMLKFAELLQADHCDVAVGVRSSRADPWRSKLASTIFWRLYRRFVLPEMPFNGVDVFACSRTFRDHLMALEEAHSSLVGLVYWLGFRRAEVPYERRAREHGKSGWTFKKKVKYLMDSVFSFTDLPIRMLTVFGMLGLFISIPLAIGVIVARVSGLIAVPGYAATMVAVAFFGAINALGLGVIGSYAWRTYENTKSRPLSLVRLSSRFGVPAASRAVDR</sequence>
<dbReference type="AlphaFoldDB" id="A0A254N8W0"/>